<dbReference type="SUPFAM" id="SSF53850">
    <property type="entry name" value="Periplasmic binding protein-like II"/>
    <property type="match status" value="1"/>
</dbReference>
<dbReference type="RefSeq" id="WP_349427818.1">
    <property type="nucleotide sequence ID" value="NZ_CP151632.1"/>
</dbReference>
<dbReference type="InterPro" id="IPR036388">
    <property type="entry name" value="WH-like_DNA-bd_sf"/>
</dbReference>
<gene>
    <name evidence="6" type="ORF">MRBLWS13_000872</name>
</gene>
<dbReference type="Pfam" id="PF00126">
    <property type="entry name" value="HTH_1"/>
    <property type="match status" value="1"/>
</dbReference>
<reference evidence="6" key="1">
    <citation type="submission" date="2024-04" db="EMBL/GenBank/DDBJ databases">
        <authorList>
            <person name="Roder T."/>
            <person name="Oberhansli S."/>
            <person name="Kreuzer M."/>
        </authorList>
    </citation>
    <scope>NUCLEOTIDE SEQUENCE</scope>
    <source>
        <strain evidence="6">LWS13-1.2</strain>
    </source>
</reference>
<keyword evidence="2" id="KW-0805">Transcription regulation</keyword>
<sequence>MISNRLLDGRIRMRHLILVTTVAEARSLVGAATALNVTQPFVSRGLQEIERALSVRLFERGPRGVKPTAEGEIFLEYAWVVLNTLRRAGEHLDEVNMASSGVVSVGANLAAAHFLLPKAIVDLKSMYPTMTVSVFEAYQERLIALLNRDELDLLVGRLPRVRLPEHRYLPLYDEPLTLVVRRGHPAIDRPVELSELLNYPWVLPCASSMVRPALDEMFTSNGFPLPRNLIECSSIVTTKPILLASDAIASLPMLVASTDDELDILPIPLDMIPGQMGIIMKRDAPLNRAKMRLIDSLTTVADSHVSPFLRPAEKVF</sequence>
<dbReference type="EMBL" id="CP151632">
    <property type="protein sequence ID" value="WZO33254.1"/>
    <property type="molecule type" value="Genomic_DNA"/>
</dbReference>
<dbReference type="PROSITE" id="PS50931">
    <property type="entry name" value="HTH_LYSR"/>
    <property type="match status" value="1"/>
</dbReference>
<dbReference type="Gene3D" id="1.10.10.10">
    <property type="entry name" value="Winged helix-like DNA-binding domain superfamily/Winged helix DNA-binding domain"/>
    <property type="match status" value="1"/>
</dbReference>
<evidence type="ECO:0000256" key="1">
    <source>
        <dbReference type="ARBA" id="ARBA00009437"/>
    </source>
</evidence>
<dbReference type="InterPro" id="IPR036390">
    <property type="entry name" value="WH_DNA-bd_sf"/>
</dbReference>
<dbReference type="PANTHER" id="PTHR30419:SF8">
    <property type="entry name" value="NITROGEN ASSIMILATION TRANSCRIPTIONAL ACTIVATOR-RELATED"/>
    <property type="match status" value="1"/>
</dbReference>
<keyword evidence="4" id="KW-0804">Transcription</keyword>
<evidence type="ECO:0000259" key="5">
    <source>
        <dbReference type="PROSITE" id="PS50931"/>
    </source>
</evidence>
<dbReference type="InterPro" id="IPR005119">
    <property type="entry name" value="LysR_subst-bd"/>
</dbReference>
<comment type="similarity">
    <text evidence="1">Belongs to the LysR transcriptional regulatory family.</text>
</comment>
<evidence type="ECO:0000256" key="2">
    <source>
        <dbReference type="ARBA" id="ARBA00023015"/>
    </source>
</evidence>
<dbReference type="InterPro" id="IPR000847">
    <property type="entry name" value="LysR_HTH_N"/>
</dbReference>
<dbReference type="Pfam" id="PF03466">
    <property type="entry name" value="LysR_substrate"/>
    <property type="match status" value="1"/>
</dbReference>
<evidence type="ECO:0000256" key="4">
    <source>
        <dbReference type="ARBA" id="ARBA00023163"/>
    </source>
</evidence>
<dbReference type="PRINTS" id="PR00039">
    <property type="entry name" value="HTHLYSR"/>
</dbReference>
<dbReference type="Gene3D" id="3.40.190.290">
    <property type="match status" value="1"/>
</dbReference>
<dbReference type="GO" id="GO:0003700">
    <property type="term" value="F:DNA-binding transcription factor activity"/>
    <property type="evidence" value="ECO:0007669"/>
    <property type="project" value="InterPro"/>
</dbReference>
<dbReference type="AlphaFoldDB" id="A0AAU6S8P3"/>
<keyword evidence="3" id="KW-0238">DNA-binding</keyword>
<organism evidence="6">
    <name type="scientific">Microbacterium sp. LWS13-1.2</name>
    <dbReference type="NCBI Taxonomy" id="3135264"/>
    <lineage>
        <taxon>Bacteria</taxon>
        <taxon>Bacillati</taxon>
        <taxon>Actinomycetota</taxon>
        <taxon>Actinomycetes</taxon>
        <taxon>Micrococcales</taxon>
        <taxon>Microbacteriaceae</taxon>
        <taxon>Microbacterium</taxon>
    </lineage>
</organism>
<evidence type="ECO:0000256" key="3">
    <source>
        <dbReference type="ARBA" id="ARBA00023125"/>
    </source>
</evidence>
<protein>
    <submittedName>
        <fullName evidence="6">LysR substrate-binding domain-containing protein</fullName>
    </submittedName>
</protein>
<dbReference type="SUPFAM" id="SSF46785">
    <property type="entry name" value="Winged helix' DNA-binding domain"/>
    <property type="match status" value="1"/>
</dbReference>
<feature type="domain" description="HTH lysR-type" evidence="5">
    <location>
        <begin position="11"/>
        <end position="68"/>
    </location>
</feature>
<dbReference type="PANTHER" id="PTHR30419">
    <property type="entry name" value="HTH-TYPE TRANSCRIPTIONAL REGULATOR YBHD"/>
    <property type="match status" value="1"/>
</dbReference>
<accession>A0AAU6S8P3</accession>
<name>A0AAU6S8P3_9MICO</name>
<proteinExistence type="inferred from homology"/>
<dbReference type="GO" id="GO:0003677">
    <property type="term" value="F:DNA binding"/>
    <property type="evidence" value="ECO:0007669"/>
    <property type="project" value="UniProtKB-KW"/>
</dbReference>
<evidence type="ECO:0000313" key="6">
    <source>
        <dbReference type="EMBL" id="WZO33254.1"/>
    </source>
</evidence>
<dbReference type="GO" id="GO:0005829">
    <property type="term" value="C:cytosol"/>
    <property type="evidence" value="ECO:0007669"/>
    <property type="project" value="TreeGrafter"/>
</dbReference>
<dbReference type="InterPro" id="IPR050950">
    <property type="entry name" value="HTH-type_LysR_regulators"/>
</dbReference>